<keyword evidence="1" id="KW-0677">Repeat</keyword>
<organism evidence="3 4">
    <name type="scientific">Moniliophthora roreri</name>
    <name type="common">Frosty pod rot fungus</name>
    <name type="synonym">Monilia roreri</name>
    <dbReference type="NCBI Taxonomy" id="221103"/>
    <lineage>
        <taxon>Eukaryota</taxon>
        <taxon>Fungi</taxon>
        <taxon>Dikarya</taxon>
        <taxon>Basidiomycota</taxon>
        <taxon>Agaricomycotina</taxon>
        <taxon>Agaricomycetes</taxon>
        <taxon>Agaricomycetidae</taxon>
        <taxon>Agaricales</taxon>
        <taxon>Marasmiineae</taxon>
        <taxon>Marasmiaceae</taxon>
        <taxon>Moniliophthora</taxon>
    </lineage>
</organism>
<dbReference type="AlphaFoldDB" id="A0A0W0FIP3"/>
<proteinExistence type="predicted"/>
<dbReference type="InterPro" id="IPR056884">
    <property type="entry name" value="NPHP3-like_N"/>
</dbReference>
<dbReference type="Pfam" id="PF24883">
    <property type="entry name" value="NPHP3_N"/>
    <property type="match status" value="1"/>
</dbReference>
<gene>
    <name evidence="3" type="ORF">WG66_11263</name>
</gene>
<evidence type="ECO:0000259" key="2">
    <source>
        <dbReference type="PROSITE" id="PS50837"/>
    </source>
</evidence>
<dbReference type="eggNOG" id="ENOG502QWK4">
    <property type="taxonomic scope" value="Eukaryota"/>
</dbReference>
<name>A0A0W0FIP3_MONRR</name>
<evidence type="ECO:0000313" key="3">
    <source>
        <dbReference type="EMBL" id="KTB36183.1"/>
    </source>
</evidence>
<feature type="domain" description="NACHT" evidence="2">
    <location>
        <begin position="86"/>
        <end position="232"/>
    </location>
</feature>
<sequence length="706" mass="80610">MGSEQRQSMFENSHGFQINGGYFSIADRVINNYNDPLRDLWDAIKDVGASHNSETRYPPPKCHPDTRQHILEILHRWIYDPSWADRVFWLYGPAGTGKSAIAQTIAETGQREGFLVSSFFFSRGDPKRNNARPLFLTIAHALATSIPELRLPIEEALRGNPTILQASLEEQYEKLIVEPCKVLTELNRFPWVVIIDGLDECNGSREQQRILSILATIFSEHIRIRFLVCSRPEPPIREVFDTDVFRPYLRRVALSEILRPSRDISTFLTSEFQRIRSDSAYQHIPFPSSWPDPGIIDELVQKASGQFIYATTVIKFIDDEYSNPCTQLEIILHPGTRSVLDLESDSPYHDLDILYRQILLSNPHRIHSKLQKVIRAVVLMPMLRRTTVITPPTPSFVEAFLMLQEGEVISTLRGMHSVLDIGGPYDTIRIPHASFSDFLRDPTRSGDFFLGDERTWNTFVTAHFLRAIDHYSRICDGDGNGLSYEQDHLFEYAWVFWGYYCFGSNLDVETLDALRNVDFTKKLGIHIRNYLHRISNRGQSDNTGIRYFFIGSERLRRRLQMEPNVPADIIRRFSDPSHCLCIKVSQSDIPDAVLHQVLDAAALELGCILLRSDSVFGPLIPFEMPRLGALHDTYPTIPDFFHSDRFQLVSVGDGCGCAQKNASSNHLTFPCSQSSLDGGIYHLELDLAIKKLIPTQLFQFTPIFDD</sequence>
<dbReference type="Proteomes" id="UP000054988">
    <property type="component" value="Unassembled WGS sequence"/>
</dbReference>
<evidence type="ECO:0000256" key="1">
    <source>
        <dbReference type="ARBA" id="ARBA00022737"/>
    </source>
</evidence>
<dbReference type="PANTHER" id="PTHR10039:SF17">
    <property type="entry name" value="FUNGAL STAND N-TERMINAL GOODBYE DOMAIN-CONTAINING PROTEIN-RELATED"/>
    <property type="match status" value="1"/>
</dbReference>
<protein>
    <submittedName>
        <fullName evidence="3">Putative nwd2 protein</fullName>
    </submittedName>
</protein>
<dbReference type="Gene3D" id="3.40.50.300">
    <property type="entry name" value="P-loop containing nucleotide triphosphate hydrolases"/>
    <property type="match status" value="1"/>
</dbReference>
<dbReference type="EMBL" id="LATX01001921">
    <property type="protein sequence ID" value="KTB36183.1"/>
    <property type="molecule type" value="Genomic_DNA"/>
</dbReference>
<dbReference type="InterPro" id="IPR007111">
    <property type="entry name" value="NACHT_NTPase"/>
</dbReference>
<dbReference type="PROSITE" id="PS50837">
    <property type="entry name" value="NACHT"/>
    <property type="match status" value="1"/>
</dbReference>
<evidence type="ECO:0000313" key="4">
    <source>
        <dbReference type="Proteomes" id="UP000054988"/>
    </source>
</evidence>
<reference evidence="3 4" key="1">
    <citation type="submission" date="2015-12" db="EMBL/GenBank/DDBJ databases">
        <title>Draft genome sequence of Moniliophthora roreri, the causal agent of frosty pod rot of cacao.</title>
        <authorList>
            <person name="Aime M.C."/>
            <person name="Diaz-Valderrama J.R."/>
            <person name="Kijpornyongpan T."/>
            <person name="Phillips-Mora W."/>
        </authorList>
    </citation>
    <scope>NUCLEOTIDE SEQUENCE [LARGE SCALE GENOMIC DNA]</scope>
    <source>
        <strain evidence="3 4">MCA 2952</strain>
    </source>
</reference>
<dbReference type="PANTHER" id="PTHR10039">
    <property type="entry name" value="AMELOGENIN"/>
    <property type="match status" value="1"/>
</dbReference>
<comment type="caution">
    <text evidence="3">The sequence shown here is derived from an EMBL/GenBank/DDBJ whole genome shotgun (WGS) entry which is preliminary data.</text>
</comment>
<accession>A0A0W0FIP3</accession>
<dbReference type="InterPro" id="IPR027417">
    <property type="entry name" value="P-loop_NTPase"/>
</dbReference>
<dbReference type="SUPFAM" id="SSF52540">
    <property type="entry name" value="P-loop containing nucleoside triphosphate hydrolases"/>
    <property type="match status" value="1"/>
</dbReference>